<name>A0A8K0SZL9_9HYPO</name>
<gene>
    <name evidence="2" type="ORF">B0I35DRAFT_509910</name>
</gene>
<comment type="caution">
    <text evidence="2">The sequence shown here is derived from an EMBL/GenBank/DDBJ whole genome shotgun (WGS) entry which is preliminary data.</text>
</comment>
<sequence>MDNHTSILGSPDLTDYEELMNATYKQLQENAENNDVLLSNVAACVNYLENFVFHANLSLPLEDKYETILQAHKQNNPGTIFGWEQFLNPGSYWYWLYAKNAAEGDMWLSEEPQTFEIRQWPRDINPGAAHPIDLPTCAKSSEMLLSCDNEGVSLPMSVDSNIYDDEAFGLIPGLPLFQVLDPDDKPTAEAPCEKAVAKKPRKQRAQNKKASQKRGEDSRLGARGRKRQKVEMKVQGHQAAISGPGTSGAPIVQRVAVQRPALPEDTAIPGVYIAATANRLPAFDQRNTPNQQASVYSGTPTVPGPLSLSPAEPQPSDRHPSLTKHLLNLMGRANPPQGVVTTCQKGHSSQPTRAEKSSSSLLAMAPNPTVGPRICKRIGPRGMRLDDIASRPFNRSPLIGQGTPSYASYSSTTPYRPPIAIPEQERGSGLPIVGLFKTRTSGLRGNSYKIVRGG</sequence>
<dbReference type="Proteomes" id="UP000813444">
    <property type="component" value="Unassembled WGS sequence"/>
</dbReference>
<dbReference type="AlphaFoldDB" id="A0A8K0SZL9"/>
<feature type="compositionally biased region" description="Polar residues" evidence="1">
    <location>
        <begin position="341"/>
        <end position="361"/>
    </location>
</feature>
<evidence type="ECO:0000313" key="2">
    <source>
        <dbReference type="EMBL" id="KAH7322601.1"/>
    </source>
</evidence>
<evidence type="ECO:0000256" key="1">
    <source>
        <dbReference type="SAM" id="MobiDB-lite"/>
    </source>
</evidence>
<feature type="region of interest" description="Disordered" evidence="1">
    <location>
        <begin position="289"/>
        <end position="322"/>
    </location>
</feature>
<protein>
    <submittedName>
        <fullName evidence="2">Uncharacterized protein</fullName>
    </submittedName>
</protein>
<feature type="region of interest" description="Disordered" evidence="1">
    <location>
        <begin position="185"/>
        <end position="231"/>
    </location>
</feature>
<proteinExistence type="predicted"/>
<keyword evidence="3" id="KW-1185">Reference proteome</keyword>
<accession>A0A8K0SZL9</accession>
<reference evidence="2" key="1">
    <citation type="journal article" date="2021" name="Nat. Commun.">
        <title>Genetic determinants of endophytism in the Arabidopsis root mycobiome.</title>
        <authorList>
            <person name="Mesny F."/>
            <person name="Miyauchi S."/>
            <person name="Thiergart T."/>
            <person name="Pickel B."/>
            <person name="Atanasova L."/>
            <person name="Karlsson M."/>
            <person name="Huettel B."/>
            <person name="Barry K.W."/>
            <person name="Haridas S."/>
            <person name="Chen C."/>
            <person name="Bauer D."/>
            <person name="Andreopoulos W."/>
            <person name="Pangilinan J."/>
            <person name="LaButti K."/>
            <person name="Riley R."/>
            <person name="Lipzen A."/>
            <person name="Clum A."/>
            <person name="Drula E."/>
            <person name="Henrissat B."/>
            <person name="Kohler A."/>
            <person name="Grigoriev I.V."/>
            <person name="Martin F.M."/>
            <person name="Hacquard S."/>
        </authorList>
    </citation>
    <scope>NUCLEOTIDE SEQUENCE</scope>
    <source>
        <strain evidence="2">MPI-CAGE-CH-0235</strain>
    </source>
</reference>
<evidence type="ECO:0000313" key="3">
    <source>
        <dbReference type="Proteomes" id="UP000813444"/>
    </source>
</evidence>
<dbReference type="EMBL" id="JAGPNK010000004">
    <property type="protein sequence ID" value="KAH7322601.1"/>
    <property type="molecule type" value="Genomic_DNA"/>
</dbReference>
<organism evidence="2 3">
    <name type="scientific">Stachybotrys elegans</name>
    <dbReference type="NCBI Taxonomy" id="80388"/>
    <lineage>
        <taxon>Eukaryota</taxon>
        <taxon>Fungi</taxon>
        <taxon>Dikarya</taxon>
        <taxon>Ascomycota</taxon>
        <taxon>Pezizomycotina</taxon>
        <taxon>Sordariomycetes</taxon>
        <taxon>Hypocreomycetidae</taxon>
        <taxon>Hypocreales</taxon>
        <taxon>Stachybotryaceae</taxon>
        <taxon>Stachybotrys</taxon>
    </lineage>
</organism>
<feature type="compositionally biased region" description="Basic and acidic residues" evidence="1">
    <location>
        <begin position="185"/>
        <end position="196"/>
    </location>
</feature>
<feature type="region of interest" description="Disordered" evidence="1">
    <location>
        <begin position="341"/>
        <end position="372"/>
    </location>
</feature>
<feature type="compositionally biased region" description="Basic residues" evidence="1">
    <location>
        <begin position="197"/>
        <end position="212"/>
    </location>
</feature>
<feature type="compositionally biased region" description="Polar residues" evidence="1">
    <location>
        <begin position="289"/>
        <end position="300"/>
    </location>
</feature>